<protein>
    <recommendedName>
        <fullName evidence="1">NrS-1 polymerase-like helicase domain-containing protein</fullName>
    </recommendedName>
</protein>
<dbReference type="InterPro" id="IPR027417">
    <property type="entry name" value="P-loop_NTPase"/>
</dbReference>
<dbReference type="RefSeq" id="YP_006234285.1">
    <property type="nucleotide sequence ID" value="NC_017755.1"/>
</dbReference>
<dbReference type="InterPro" id="IPR045455">
    <property type="entry name" value="NrS-1_pol-like_helicase"/>
</dbReference>
<feature type="domain" description="NrS-1 polymerase-like helicase" evidence="1">
    <location>
        <begin position="13"/>
        <end position="117"/>
    </location>
</feature>
<name>H9M844_PHLSQ</name>
<sequence>MSWLEGQVFLYVQGPGGTGKSQLALILTALIGRENVVTTTLKDLNNNTFECSNLRGKKLILISDTERYGGDISILNQIVGRYSVRGMVKFIQGAYEVRIQGTVMIVGNAPLEVSDTSNALAIRMRLFHAENISNKREDLISYFPGGRVERTSGK</sequence>
<gene>
    <name evidence="2" type="primary">ORF154_1</name>
    <name evidence="2" type="ORF">HusqMp43</name>
</gene>
<dbReference type="EMBL" id="JQ002659">
    <property type="protein sequence ID" value="AEV55751.1"/>
    <property type="molecule type" value="Genomic_DNA"/>
</dbReference>
<dbReference type="GeneID" id="12354548"/>
<geneLocation type="mitochondrion" evidence="2"/>
<keyword evidence="2" id="KW-0496">Mitochondrion</keyword>
<dbReference type="Gene3D" id="3.40.50.300">
    <property type="entry name" value="P-loop containing nucleotide triphosphate hydrolases"/>
    <property type="match status" value="1"/>
</dbReference>
<dbReference type="AlphaFoldDB" id="H9M844"/>
<evidence type="ECO:0000313" key="2">
    <source>
        <dbReference type="EMBL" id="AEV55751.1"/>
    </source>
</evidence>
<accession>H9M844</accession>
<proteinExistence type="predicted"/>
<dbReference type="Pfam" id="PF19263">
    <property type="entry name" value="DUF5906"/>
    <property type="match status" value="1"/>
</dbReference>
<dbReference type="SUPFAM" id="SSF52540">
    <property type="entry name" value="P-loop containing nucleoside triphosphate hydrolases"/>
    <property type="match status" value="1"/>
</dbReference>
<evidence type="ECO:0000259" key="1">
    <source>
        <dbReference type="Pfam" id="PF19263"/>
    </source>
</evidence>
<organism evidence="2">
    <name type="scientific">Phlegmariurus squarrosus</name>
    <name type="common">Rock tassel fern</name>
    <name type="synonym">Lycopodium squarrosum</name>
    <dbReference type="NCBI Taxonomy" id="73615"/>
    <lineage>
        <taxon>Eukaryota</taxon>
        <taxon>Viridiplantae</taxon>
        <taxon>Streptophyta</taxon>
        <taxon>Embryophyta</taxon>
        <taxon>Tracheophyta</taxon>
        <taxon>Lycopodiopsida</taxon>
        <taxon>Lycopodiales</taxon>
        <taxon>Lycopodiaceae</taxon>
        <taxon>Huperzioideae</taxon>
        <taxon>Phlegmariurus</taxon>
    </lineage>
</organism>
<reference evidence="2" key="1">
    <citation type="journal article" date="2012" name="PLoS ONE">
        <title>The Mitochondrial Genome of the Lycophyte Huperzia squarrosa: The Most Archaic Form in Vascular Plants.</title>
        <authorList>
            <person name="Liu Y."/>
            <person name="Wang B."/>
            <person name="Cui P."/>
            <person name="Li L."/>
            <person name="Xue J.Y."/>
            <person name="Yu J."/>
            <person name="Qiu Y.L."/>
        </authorList>
    </citation>
    <scope>NUCLEOTIDE SEQUENCE</scope>
</reference>